<gene>
    <name evidence="2" type="ORF">V6N11_069095</name>
</gene>
<evidence type="ECO:0000313" key="3">
    <source>
        <dbReference type="Proteomes" id="UP001396334"/>
    </source>
</evidence>
<organism evidence="2 3">
    <name type="scientific">Hibiscus sabdariffa</name>
    <name type="common">roselle</name>
    <dbReference type="NCBI Taxonomy" id="183260"/>
    <lineage>
        <taxon>Eukaryota</taxon>
        <taxon>Viridiplantae</taxon>
        <taxon>Streptophyta</taxon>
        <taxon>Embryophyta</taxon>
        <taxon>Tracheophyta</taxon>
        <taxon>Spermatophyta</taxon>
        <taxon>Magnoliopsida</taxon>
        <taxon>eudicotyledons</taxon>
        <taxon>Gunneridae</taxon>
        <taxon>Pentapetalae</taxon>
        <taxon>rosids</taxon>
        <taxon>malvids</taxon>
        <taxon>Malvales</taxon>
        <taxon>Malvaceae</taxon>
        <taxon>Malvoideae</taxon>
        <taxon>Hibiscus</taxon>
    </lineage>
</organism>
<evidence type="ECO:0000259" key="1">
    <source>
        <dbReference type="Pfam" id="PF14244"/>
    </source>
</evidence>
<feature type="domain" description="Retrotransposon Copia-like N-terminal" evidence="1">
    <location>
        <begin position="32"/>
        <end position="66"/>
    </location>
</feature>
<dbReference type="EMBL" id="JBBPBN010000354">
    <property type="protein sequence ID" value="KAK8488334.1"/>
    <property type="molecule type" value="Genomic_DNA"/>
</dbReference>
<dbReference type="InterPro" id="IPR029472">
    <property type="entry name" value="Copia-like_N"/>
</dbReference>
<dbReference type="Pfam" id="PF14244">
    <property type="entry name" value="Retrotran_gag_3"/>
    <property type="match status" value="1"/>
</dbReference>
<keyword evidence="3" id="KW-1185">Reference proteome</keyword>
<comment type="caution">
    <text evidence="2">The sequence shown here is derived from an EMBL/GenBank/DDBJ whole genome shotgun (WGS) entry which is preliminary data.</text>
</comment>
<name>A0ABR2A5N1_9ROSI</name>
<sequence length="194" mass="22438">MSFWPTVPPPLPPQILAFVLVCLIAYKPRDFLTPVHLNDNNYDDSMVEIETALQAQRKFGFLNGTITTHIPPCTDADWTVIHAMFVSLIMNTITIESRRENDMLHQLLMGLNTKYYGQLHRNILAQDPLPPLNRVYHWPFNMNGPTRKLIGMGSKQDELYYFKEETVSIQTIIVDEETSSLALWHSRMGHLKRK</sequence>
<reference evidence="2 3" key="1">
    <citation type="journal article" date="2024" name="G3 (Bethesda)">
        <title>Genome assembly of Hibiscus sabdariffa L. provides insights into metabolisms of medicinal natural products.</title>
        <authorList>
            <person name="Kim T."/>
        </authorList>
    </citation>
    <scope>NUCLEOTIDE SEQUENCE [LARGE SCALE GENOMIC DNA]</scope>
    <source>
        <strain evidence="2">TK-2024</strain>
        <tissue evidence="2">Old leaves</tissue>
    </source>
</reference>
<proteinExistence type="predicted"/>
<evidence type="ECO:0000313" key="2">
    <source>
        <dbReference type="EMBL" id="KAK8488334.1"/>
    </source>
</evidence>
<protein>
    <recommendedName>
        <fullName evidence="1">Retrotransposon Copia-like N-terminal domain-containing protein</fullName>
    </recommendedName>
</protein>
<dbReference type="Proteomes" id="UP001396334">
    <property type="component" value="Unassembled WGS sequence"/>
</dbReference>
<accession>A0ABR2A5N1</accession>